<dbReference type="PANTHER" id="PTHR34892">
    <property type="entry name" value="VACUOLAR ATP SYNTHASE CATALYTIC SUBUNIT-RELATED / V-ATPASE-RELATED / VACUOLAR PROTON PUMP-LIKE PROTEIN"/>
    <property type="match status" value="1"/>
</dbReference>
<accession>A0A835N4Q9</accession>
<dbReference type="GO" id="GO:0005773">
    <property type="term" value="C:vacuole"/>
    <property type="evidence" value="ECO:0007669"/>
    <property type="project" value="TreeGrafter"/>
</dbReference>
<dbReference type="AlphaFoldDB" id="A0A835N4Q9"/>
<dbReference type="Proteomes" id="UP000657918">
    <property type="component" value="Unassembled WGS sequence"/>
</dbReference>
<sequence>MGSPPTKINLISCGLIVHVSDIKLIRTDTTLDLSQKAEKERSMSAECYFYQRRGSRGKIALEPLENHEKSQRGSGSFDYDGRWLMPGTQVWELEGQLMRAEVHLSNATMKCNRGQDDYIKEFSVDINMQLIRILNCQIVSFFPKRSFQLLALFKNSSTTFSHAGKPKLDQGVYFYFKLMSLWKLQDLRCSRCLHEFFLEFASDWKAKVRALSEHVMDGQIYLGFYVPDDLGLIL</sequence>
<protein>
    <submittedName>
        <fullName evidence="1">Uncharacterized protein</fullName>
    </submittedName>
</protein>
<dbReference type="OrthoDB" id="10539497at2759"/>
<evidence type="ECO:0000313" key="2">
    <source>
        <dbReference type="Proteomes" id="UP000657918"/>
    </source>
</evidence>
<dbReference type="PANTHER" id="PTHR34892:SF1">
    <property type="entry name" value="VACUOLAR ATP SYNTHASE CATALYTIC SUBUNIT-RELATED _ V-ATPASE-RELATED _ VACUOLAR PROTON PUMP-RELATED"/>
    <property type="match status" value="1"/>
</dbReference>
<keyword evidence="2" id="KW-1185">Reference proteome</keyword>
<gene>
    <name evidence="1" type="ORF">SADUNF_Sadunf03G0135700</name>
</gene>
<proteinExistence type="predicted"/>
<evidence type="ECO:0000313" key="1">
    <source>
        <dbReference type="EMBL" id="KAF9686217.1"/>
    </source>
</evidence>
<name>A0A835N4Q9_9ROSI</name>
<organism evidence="1 2">
    <name type="scientific">Salix dunnii</name>
    <dbReference type="NCBI Taxonomy" id="1413687"/>
    <lineage>
        <taxon>Eukaryota</taxon>
        <taxon>Viridiplantae</taxon>
        <taxon>Streptophyta</taxon>
        <taxon>Embryophyta</taxon>
        <taxon>Tracheophyta</taxon>
        <taxon>Spermatophyta</taxon>
        <taxon>Magnoliopsida</taxon>
        <taxon>eudicotyledons</taxon>
        <taxon>Gunneridae</taxon>
        <taxon>Pentapetalae</taxon>
        <taxon>rosids</taxon>
        <taxon>fabids</taxon>
        <taxon>Malpighiales</taxon>
        <taxon>Salicaceae</taxon>
        <taxon>Saliceae</taxon>
        <taxon>Salix</taxon>
    </lineage>
</organism>
<comment type="caution">
    <text evidence="1">The sequence shown here is derived from an EMBL/GenBank/DDBJ whole genome shotgun (WGS) entry which is preliminary data.</text>
</comment>
<reference evidence="1 2" key="1">
    <citation type="submission" date="2020-10" db="EMBL/GenBank/DDBJ databases">
        <title>Plant Genome Project.</title>
        <authorList>
            <person name="Zhang R.-G."/>
        </authorList>
    </citation>
    <scope>NUCLEOTIDE SEQUENCE [LARGE SCALE GENOMIC DNA]</scope>
    <source>
        <strain evidence="1">FAFU-HL-1</strain>
        <tissue evidence="1">Leaf</tissue>
    </source>
</reference>
<dbReference type="EMBL" id="JADGMS010000003">
    <property type="protein sequence ID" value="KAF9686217.1"/>
    <property type="molecule type" value="Genomic_DNA"/>
</dbReference>